<evidence type="ECO:0000313" key="4">
    <source>
        <dbReference type="Proteomes" id="UP000179807"/>
    </source>
</evidence>
<proteinExistence type="predicted"/>
<gene>
    <name evidence="3" type="ORF">TRFO_29073</name>
</gene>
<dbReference type="PANTHER" id="PTHR24198:SF165">
    <property type="entry name" value="ANKYRIN REPEAT-CONTAINING PROTEIN-RELATED"/>
    <property type="match status" value="1"/>
</dbReference>
<dbReference type="InterPro" id="IPR002110">
    <property type="entry name" value="Ankyrin_rpt"/>
</dbReference>
<dbReference type="InterPro" id="IPR036770">
    <property type="entry name" value="Ankyrin_rpt-contain_sf"/>
</dbReference>
<comment type="caution">
    <text evidence="3">The sequence shown here is derived from an EMBL/GenBank/DDBJ whole genome shotgun (WGS) entry which is preliminary data.</text>
</comment>
<dbReference type="GeneID" id="94841260"/>
<evidence type="ECO:0000256" key="2">
    <source>
        <dbReference type="ARBA" id="ARBA00023043"/>
    </source>
</evidence>
<reference evidence="3" key="1">
    <citation type="submission" date="2016-10" db="EMBL/GenBank/DDBJ databases">
        <authorList>
            <person name="Benchimol M."/>
            <person name="Almeida L.G."/>
            <person name="Vasconcelos A.T."/>
            <person name="Perreira-Neves A."/>
            <person name="Rosa I.A."/>
            <person name="Tasca T."/>
            <person name="Bogo M.R."/>
            <person name="de Souza W."/>
        </authorList>
    </citation>
    <scope>NUCLEOTIDE SEQUENCE [LARGE SCALE GENOMIC DNA]</scope>
    <source>
        <strain evidence="3">K</strain>
    </source>
</reference>
<dbReference type="SMART" id="SM00248">
    <property type="entry name" value="ANK"/>
    <property type="match status" value="5"/>
</dbReference>
<dbReference type="AlphaFoldDB" id="A0A1J4JWP4"/>
<keyword evidence="2" id="KW-0040">ANK repeat</keyword>
<dbReference type="RefSeq" id="XP_068356705.1">
    <property type="nucleotide sequence ID" value="XM_068506556.1"/>
</dbReference>
<dbReference type="VEuPathDB" id="TrichDB:TRFO_29073"/>
<name>A0A1J4JWP4_9EUKA</name>
<keyword evidence="1" id="KW-0677">Repeat</keyword>
<keyword evidence="4" id="KW-1185">Reference proteome</keyword>
<dbReference type="SUPFAM" id="SSF48403">
    <property type="entry name" value="Ankyrin repeat"/>
    <property type="match status" value="1"/>
</dbReference>
<dbReference type="Gene3D" id="1.25.40.20">
    <property type="entry name" value="Ankyrin repeat-containing domain"/>
    <property type="match status" value="1"/>
</dbReference>
<evidence type="ECO:0000313" key="3">
    <source>
        <dbReference type="EMBL" id="OHT03569.1"/>
    </source>
</evidence>
<dbReference type="EMBL" id="MLAK01000823">
    <property type="protein sequence ID" value="OHT03569.1"/>
    <property type="molecule type" value="Genomic_DNA"/>
</dbReference>
<dbReference type="Pfam" id="PF12796">
    <property type="entry name" value="Ank_2"/>
    <property type="match status" value="1"/>
</dbReference>
<sequence>MFDAPNRLFERVLIFGSFHFLAGFRGEMENELIHNKTLFLTSKRLQSLLYNVEEENMFSTKTEILDMFETNEIDSSLFAEHFFLVSKDRHHLILHYINIIRFIQNNSYLIDFENNYIWRIFREFPGNCKILYILYHLCNSLIISTDSLISKFKKIWKRRNITNKRPGKLFHCENDSYLLFFCWFAPLIQDKDPQLYEEIRNGSSSLPDYFNDVLPNHQNYAFEGKNHLEIARIVRDDDIYSFQKYVETNNINTSNPTIGNSFFECMSSNSLKKTYTSIQYAVVYNSRKILKYVILNNPNIDFEDLMSLAIEFSNVEFLHFLQQKNKLFMTNLPMCTFNMNIIQWLNEENFGGQLDDLLFQIAYNSGSIQIYEYAIERNMKNYCLFDCLKNNQTTLFQIESDIFQITVSNDDLLLIFMYECYDILKVIETKKMDFTNQKVQHILQRLLSHDNYIVTEELINRIHVKKIWPIKGETENALINAIDTKSYNFLDLYLNSGLFNDNYRISPSQQSYFSYLMTNSNYDALQLFYKYGYLESQNVPDSKGFYPIHLAIQMSNLSAIQFVIDKEINISQMYTRNHENALHLAVKSMNNVIIELLLNYSERIDINMGDYFGNTPLHLYCLNMGNSVTFLQFVHTNNININIQNIQKRTVLHVATAQNDIEKVKILLNLPSIDPNIKDSIGVIFFVLSNTIICCCKKL</sequence>
<dbReference type="Proteomes" id="UP000179807">
    <property type="component" value="Unassembled WGS sequence"/>
</dbReference>
<evidence type="ECO:0000256" key="1">
    <source>
        <dbReference type="ARBA" id="ARBA00022737"/>
    </source>
</evidence>
<accession>A0A1J4JWP4</accession>
<organism evidence="3 4">
    <name type="scientific">Tritrichomonas foetus</name>
    <dbReference type="NCBI Taxonomy" id="1144522"/>
    <lineage>
        <taxon>Eukaryota</taxon>
        <taxon>Metamonada</taxon>
        <taxon>Parabasalia</taxon>
        <taxon>Tritrichomonadida</taxon>
        <taxon>Tritrichomonadidae</taxon>
        <taxon>Tritrichomonas</taxon>
    </lineage>
</organism>
<dbReference type="PANTHER" id="PTHR24198">
    <property type="entry name" value="ANKYRIN REPEAT AND PROTEIN KINASE DOMAIN-CONTAINING PROTEIN"/>
    <property type="match status" value="1"/>
</dbReference>
<protein>
    <submittedName>
        <fullName evidence="3">Uncharacterized protein</fullName>
    </submittedName>
</protein>